<dbReference type="EMBL" id="VSRR010000320">
    <property type="protein sequence ID" value="MPC13979.1"/>
    <property type="molecule type" value="Genomic_DNA"/>
</dbReference>
<evidence type="ECO:0000256" key="1">
    <source>
        <dbReference type="SAM" id="MobiDB-lite"/>
    </source>
</evidence>
<reference evidence="2 3" key="1">
    <citation type="submission" date="2019-05" db="EMBL/GenBank/DDBJ databases">
        <title>Another draft genome of Portunus trituberculatus and its Hox gene families provides insights of decapod evolution.</title>
        <authorList>
            <person name="Jeong J.-H."/>
            <person name="Song I."/>
            <person name="Kim S."/>
            <person name="Choi T."/>
            <person name="Kim D."/>
            <person name="Ryu S."/>
            <person name="Kim W."/>
        </authorList>
    </citation>
    <scope>NUCLEOTIDE SEQUENCE [LARGE SCALE GENOMIC DNA]</scope>
    <source>
        <tissue evidence="2">Muscle</tissue>
    </source>
</reference>
<dbReference type="Proteomes" id="UP000324222">
    <property type="component" value="Unassembled WGS sequence"/>
</dbReference>
<sequence>MKSGKGKRMRQDNLPGARLVSSRSACCRGGRWGVGSIFLKVVSTSHHYQLTCPYKDATPFITLNGENTQLCCAFAVTTTIVPLPMTSTRWPTRIGLSDMLLHTINAVRKRTVQNI</sequence>
<proteinExistence type="predicted"/>
<dbReference type="AlphaFoldDB" id="A0A5B7CX41"/>
<protein>
    <submittedName>
        <fullName evidence="2">Uncharacterized protein</fullName>
    </submittedName>
</protein>
<evidence type="ECO:0000313" key="2">
    <source>
        <dbReference type="EMBL" id="MPC13979.1"/>
    </source>
</evidence>
<accession>A0A5B7CX41</accession>
<gene>
    <name evidence="2" type="ORF">E2C01_006733</name>
</gene>
<feature type="region of interest" description="Disordered" evidence="1">
    <location>
        <begin position="1"/>
        <end position="22"/>
    </location>
</feature>
<comment type="caution">
    <text evidence="2">The sequence shown here is derived from an EMBL/GenBank/DDBJ whole genome shotgun (WGS) entry which is preliminary data.</text>
</comment>
<name>A0A5B7CX41_PORTR</name>
<evidence type="ECO:0000313" key="3">
    <source>
        <dbReference type="Proteomes" id="UP000324222"/>
    </source>
</evidence>
<keyword evidence="3" id="KW-1185">Reference proteome</keyword>
<organism evidence="2 3">
    <name type="scientific">Portunus trituberculatus</name>
    <name type="common">Swimming crab</name>
    <name type="synonym">Neptunus trituberculatus</name>
    <dbReference type="NCBI Taxonomy" id="210409"/>
    <lineage>
        <taxon>Eukaryota</taxon>
        <taxon>Metazoa</taxon>
        <taxon>Ecdysozoa</taxon>
        <taxon>Arthropoda</taxon>
        <taxon>Crustacea</taxon>
        <taxon>Multicrustacea</taxon>
        <taxon>Malacostraca</taxon>
        <taxon>Eumalacostraca</taxon>
        <taxon>Eucarida</taxon>
        <taxon>Decapoda</taxon>
        <taxon>Pleocyemata</taxon>
        <taxon>Brachyura</taxon>
        <taxon>Eubrachyura</taxon>
        <taxon>Portunoidea</taxon>
        <taxon>Portunidae</taxon>
        <taxon>Portuninae</taxon>
        <taxon>Portunus</taxon>
    </lineage>
</organism>